<reference evidence="2" key="1">
    <citation type="submission" date="2021-06" db="EMBL/GenBank/DDBJ databases">
        <authorList>
            <person name="Arsene-Ploetze F."/>
        </authorList>
    </citation>
    <scope>NUCLEOTIDE SEQUENCE</scope>
    <source>
        <strain evidence="2">SBRY1</strain>
    </source>
</reference>
<comment type="caution">
    <text evidence="2">The sequence shown here is derived from an EMBL/GenBank/DDBJ whole genome shotgun (WGS) entry which is preliminary data.</text>
</comment>
<evidence type="ECO:0000313" key="3">
    <source>
        <dbReference type="Proteomes" id="UP001153328"/>
    </source>
</evidence>
<protein>
    <submittedName>
        <fullName evidence="2">Uncharacterized protein</fullName>
    </submittedName>
</protein>
<proteinExistence type="predicted"/>
<evidence type="ECO:0000313" key="2">
    <source>
        <dbReference type="EMBL" id="CAG7605113.1"/>
    </source>
</evidence>
<name>A0A9W4ECC9_9ACTN</name>
<feature type="region of interest" description="Disordered" evidence="1">
    <location>
        <begin position="1"/>
        <end position="241"/>
    </location>
</feature>
<feature type="compositionally biased region" description="Basic residues" evidence="1">
    <location>
        <begin position="1"/>
        <end position="16"/>
    </location>
</feature>
<feature type="compositionally biased region" description="Low complexity" evidence="1">
    <location>
        <begin position="119"/>
        <end position="130"/>
    </location>
</feature>
<accession>A0A9W4ECC9</accession>
<dbReference type="AlphaFoldDB" id="A0A9W4ECC9"/>
<feature type="compositionally biased region" description="Basic residues" evidence="1">
    <location>
        <begin position="89"/>
        <end position="98"/>
    </location>
</feature>
<dbReference type="EMBL" id="CAJVAX010000001">
    <property type="protein sequence ID" value="CAG7605113.1"/>
    <property type="molecule type" value="Genomic_DNA"/>
</dbReference>
<feature type="compositionally biased region" description="Low complexity" evidence="1">
    <location>
        <begin position="186"/>
        <end position="196"/>
    </location>
</feature>
<gene>
    <name evidence="2" type="ORF">SBRY_10790</name>
</gene>
<evidence type="ECO:0000256" key="1">
    <source>
        <dbReference type="SAM" id="MobiDB-lite"/>
    </source>
</evidence>
<organism evidence="2 3">
    <name type="scientific">Actinacidiphila bryophytorum</name>
    <dbReference type="NCBI Taxonomy" id="1436133"/>
    <lineage>
        <taxon>Bacteria</taxon>
        <taxon>Bacillati</taxon>
        <taxon>Actinomycetota</taxon>
        <taxon>Actinomycetes</taxon>
        <taxon>Kitasatosporales</taxon>
        <taxon>Streptomycetaceae</taxon>
        <taxon>Actinacidiphila</taxon>
    </lineage>
</organism>
<keyword evidence="3" id="KW-1185">Reference proteome</keyword>
<dbReference type="Proteomes" id="UP001153328">
    <property type="component" value="Unassembled WGS sequence"/>
</dbReference>
<sequence length="269" mass="28466">MRRRPAAHRRRRRLRPGRPGPPAEAGPDRAALPCARRLAVRADQRGAARPRRRLPRGVALGGEPRRARTAAAGRGGGGHHGGHHQPPAVHRRAHRRPRAGLGRPRDDVQTGGDGLQDQPARGGRLPLRLRGAAHVRHLQPRPAAHPRGAGERPPGLGRVLEVAPSAHRAGPAASGACDRKAEGRPRSGPTRTTPTTQRACVPDAAGQAGLPKHGLGPARPAPRPAPLLGARPGPHQTGTRSFLCASVRSREEMDAMSLKLPASAYEAPR</sequence>